<feature type="compositionally biased region" description="Low complexity" evidence="1">
    <location>
        <begin position="203"/>
        <end position="216"/>
    </location>
</feature>
<keyword evidence="3" id="KW-1185">Reference proteome</keyword>
<dbReference type="AlphaFoldDB" id="A0A8H4VR68"/>
<dbReference type="InterPro" id="IPR013922">
    <property type="entry name" value="Cyclin_PHO80-like"/>
</dbReference>
<dbReference type="PANTHER" id="PTHR15615:SF108">
    <property type="entry name" value="PROTEIN CNPPD1"/>
    <property type="match status" value="1"/>
</dbReference>
<feature type="region of interest" description="Disordered" evidence="1">
    <location>
        <begin position="546"/>
        <end position="600"/>
    </location>
</feature>
<accession>A0A8H4VR68</accession>
<evidence type="ECO:0000313" key="2">
    <source>
        <dbReference type="EMBL" id="KAF4619393.1"/>
    </source>
</evidence>
<gene>
    <name evidence="2" type="ORF">D9613_005525</name>
</gene>
<organism evidence="2 3">
    <name type="scientific">Agrocybe pediades</name>
    <dbReference type="NCBI Taxonomy" id="84607"/>
    <lineage>
        <taxon>Eukaryota</taxon>
        <taxon>Fungi</taxon>
        <taxon>Dikarya</taxon>
        <taxon>Basidiomycota</taxon>
        <taxon>Agaricomycotina</taxon>
        <taxon>Agaricomycetes</taxon>
        <taxon>Agaricomycetidae</taxon>
        <taxon>Agaricales</taxon>
        <taxon>Agaricineae</taxon>
        <taxon>Strophariaceae</taxon>
        <taxon>Agrocybe</taxon>
    </lineage>
</organism>
<name>A0A8H4VR68_9AGAR</name>
<dbReference type="EMBL" id="JAACJL010000016">
    <property type="protein sequence ID" value="KAF4619393.1"/>
    <property type="molecule type" value="Genomic_DNA"/>
</dbReference>
<dbReference type="GO" id="GO:0019901">
    <property type="term" value="F:protein kinase binding"/>
    <property type="evidence" value="ECO:0007669"/>
    <property type="project" value="InterPro"/>
</dbReference>
<feature type="region of interest" description="Disordered" evidence="1">
    <location>
        <begin position="110"/>
        <end position="133"/>
    </location>
</feature>
<dbReference type="Gene3D" id="1.10.472.10">
    <property type="entry name" value="Cyclin-like"/>
    <property type="match status" value="1"/>
</dbReference>
<dbReference type="GO" id="GO:0005634">
    <property type="term" value="C:nucleus"/>
    <property type="evidence" value="ECO:0007669"/>
    <property type="project" value="TreeGrafter"/>
</dbReference>
<feature type="compositionally biased region" description="Low complexity" evidence="1">
    <location>
        <begin position="117"/>
        <end position="130"/>
    </location>
</feature>
<dbReference type="GO" id="GO:0016538">
    <property type="term" value="F:cyclin-dependent protein serine/threonine kinase regulator activity"/>
    <property type="evidence" value="ECO:0007669"/>
    <property type="project" value="TreeGrafter"/>
</dbReference>
<evidence type="ECO:0000256" key="1">
    <source>
        <dbReference type="SAM" id="MobiDB-lite"/>
    </source>
</evidence>
<dbReference type="GO" id="GO:0000307">
    <property type="term" value="C:cyclin-dependent protein kinase holoenzyme complex"/>
    <property type="evidence" value="ECO:0007669"/>
    <property type="project" value="TreeGrafter"/>
</dbReference>
<dbReference type="Proteomes" id="UP000521872">
    <property type="component" value="Unassembled WGS sequence"/>
</dbReference>
<dbReference type="PANTHER" id="PTHR15615">
    <property type="match status" value="1"/>
</dbReference>
<reference evidence="2 3" key="1">
    <citation type="submission" date="2019-12" db="EMBL/GenBank/DDBJ databases">
        <authorList>
            <person name="Floudas D."/>
            <person name="Bentzer J."/>
            <person name="Ahren D."/>
            <person name="Johansson T."/>
            <person name="Persson P."/>
            <person name="Tunlid A."/>
        </authorList>
    </citation>
    <scope>NUCLEOTIDE SEQUENCE [LARGE SCALE GENOMIC DNA]</scope>
    <source>
        <strain evidence="2 3">CBS 102.39</strain>
    </source>
</reference>
<feature type="region of interest" description="Disordered" evidence="1">
    <location>
        <begin position="195"/>
        <end position="220"/>
    </location>
</feature>
<protein>
    <submittedName>
        <fullName evidence="2">Uncharacterized protein</fullName>
    </submittedName>
</protein>
<dbReference type="CDD" id="cd20557">
    <property type="entry name" value="CYCLIN_ScPCL1-like"/>
    <property type="match status" value="1"/>
</dbReference>
<comment type="caution">
    <text evidence="2">The sequence shown here is derived from an EMBL/GenBank/DDBJ whole genome shotgun (WGS) entry which is preliminary data.</text>
</comment>
<feature type="region of interest" description="Disordered" evidence="1">
    <location>
        <begin position="27"/>
        <end position="50"/>
    </location>
</feature>
<feature type="compositionally biased region" description="Polar residues" evidence="1">
    <location>
        <begin position="27"/>
        <end position="37"/>
    </location>
</feature>
<evidence type="ECO:0000313" key="3">
    <source>
        <dbReference type="Proteomes" id="UP000521872"/>
    </source>
</evidence>
<proteinExistence type="predicted"/>
<sequence>MPVPVPRQTKPIAHPVIKNKHSALGQANNTFDVTGSPSAGPLGPQPPFGTNEERLNYLPSWRRLSSDEARQSAHQLDFYLGLAAAGNASVIKGTNAQASVPPMNNLLSNLHQAPRHSGSGRYRNSNNSSSEKMPIDYSMNEAQLHEDMQWKLVGRSVIDALGEDLPHGINNSPSPMQVMTDSATLKNRSHLSAGFTSSFEDQSPGSGSGPDSGSSPLEPLTPFGDFVDRAVADVQHYGEGVAYANGNIPECNQQGTYCKQPVYQAAPVFPSIADVPKDDSTADTVAPTVNVGYKKLVEPLSEWVANYVWKVCTVGYSLPAEFAQTSVDAGFYAYPPPSNLASSIHSLLLSTLLQPSAVFLAVWYIARLPVCFSAVPLAEEYVKENAFRAAVMGDINLVAGHDTIEGSIAFRLVVLGCMLANKWLDDHTFSNKTWHSISKIPVQTLNHLESLALDMFSYDLSISNDQWSQWLSHVLAYHLSLASPAFPQPISRPSSNPHSIVRRGIEDIIRARNIVNVVAGVPQPVFIGIEERLKERMEKEQAMEIDLDEDGPLRDEYLPKRRVNKRASQTNQPDKASEAPLIKPLPPPAKWSPAGDEPILRDRNRVSGHYVAVQAPPPASVWQPLEMQYNQNWNPSNPPGFNLHVPVKSQTGYMYDMPPPLSLNPIYDAFAHVPFTHSRSQSLSYEHDPIMSQHARTYSQSRFDYKCADLRMSNGERPTIVGNDSTWMGSAGHYLFRGPAYIHVPAVGIQPAW</sequence>